<keyword evidence="1" id="KW-0812">Transmembrane</keyword>
<proteinExistence type="predicted"/>
<name>A0A267FUJ3_9PLAT</name>
<feature type="transmembrane region" description="Helical" evidence="1">
    <location>
        <begin position="23"/>
        <end position="44"/>
    </location>
</feature>
<accession>A0A267FUJ3</accession>
<keyword evidence="1" id="KW-1133">Transmembrane helix</keyword>
<dbReference type="AlphaFoldDB" id="A0A267FUJ3"/>
<comment type="caution">
    <text evidence="2">The sequence shown here is derived from an EMBL/GenBank/DDBJ whole genome shotgun (WGS) entry which is preliminary data.</text>
</comment>
<sequence length="79" mass="8367">MAHVLVVIARLNNFFLAATAPSFILRGTAGWAVTTAVCMAILAVTARLNNFFLAATALSFILRGTAAWAVTIAIFITII</sequence>
<evidence type="ECO:0000256" key="1">
    <source>
        <dbReference type="SAM" id="Phobius"/>
    </source>
</evidence>
<reference evidence="2 3" key="1">
    <citation type="submission" date="2017-06" db="EMBL/GenBank/DDBJ databases">
        <title>A platform for efficient transgenesis in Macrostomum lignano, a flatworm model organism for stem cell research.</title>
        <authorList>
            <person name="Berezikov E."/>
        </authorList>
    </citation>
    <scope>NUCLEOTIDE SEQUENCE [LARGE SCALE GENOMIC DNA]</scope>
    <source>
        <strain evidence="2">DV1</strain>
        <tissue evidence="2">Whole organism</tissue>
    </source>
</reference>
<keyword evidence="1" id="KW-0472">Membrane</keyword>
<organism evidence="2 3">
    <name type="scientific">Macrostomum lignano</name>
    <dbReference type="NCBI Taxonomy" id="282301"/>
    <lineage>
        <taxon>Eukaryota</taxon>
        <taxon>Metazoa</taxon>
        <taxon>Spiralia</taxon>
        <taxon>Lophotrochozoa</taxon>
        <taxon>Platyhelminthes</taxon>
        <taxon>Rhabditophora</taxon>
        <taxon>Macrostomorpha</taxon>
        <taxon>Macrostomida</taxon>
        <taxon>Macrostomidae</taxon>
        <taxon>Macrostomum</taxon>
    </lineage>
</organism>
<evidence type="ECO:0000313" key="2">
    <source>
        <dbReference type="EMBL" id="PAA77406.1"/>
    </source>
</evidence>
<keyword evidence="3" id="KW-1185">Reference proteome</keyword>
<evidence type="ECO:0000313" key="3">
    <source>
        <dbReference type="Proteomes" id="UP000215902"/>
    </source>
</evidence>
<dbReference type="Proteomes" id="UP000215902">
    <property type="component" value="Unassembled WGS sequence"/>
</dbReference>
<dbReference type="EMBL" id="NIVC01000745">
    <property type="protein sequence ID" value="PAA77406.1"/>
    <property type="molecule type" value="Genomic_DNA"/>
</dbReference>
<feature type="transmembrane region" description="Helical" evidence="1">
    <location>
        <begin position="51"/>
        <end position="78"/>
    </location>
</feature>
<protein>
    <submittedName>
        <fullName evidence="2">Uncharacterized protein</fullName>
    </submittedName>
</protein>
<gene>
    <name evidence="2" type="ORF">BOX15_Mlig027597g39</name>
</gene>